<dbReference type="KEGG" id="lgi:LOTGIDRAFT_156576"/>
<feature type="compositionally biased region" description="Basic and acidic residues" evidence="1">
    <location>
        <begin position="31"/>
        <end position="41"/>
    </location>
</feature>
<dbReference type="EMBL" id="KB199905">
    <property type="protein sequence ID" value="ESP03974.1"/>
    <property type="molecule type" value="Genomic_DNA"/>
</dbReference>
<dbReference type="OrthoDB" id="10637625at2759"/>
<name>V4AIP3_LOTGI</name>
<feature type="region of interest" description="Disordered" evidence="1">
    <location>
        <begin position="1"/>
        <end position="54"/>
    </location>
</feature>
<sequence length="149" mass="17191">MSEDEKGKVDVTVSLNRRKAKHNSEGLVEGKMAKAQDDKKQPASQKLAKKKPKKLKVKFSEESVEYDEQKMIDQEIDKLLQGDELDVNELFGIRDEPKENWDTASPRDDEDEPSIAKLVGLEISDERRTSQEECLKSWMERRLNDENAK</sequence>
<evidence type="ECO:0000313" key="2">
    <source>
        <dbReference type="EMBL" id="ESP03974.1"/>
    </source>
</evidence>
<dbReference type="CTD" id="20237036"/>
<feature type="region of interest" description="Disordered" evidence="1">
    <location>
        <begin position="91"/>
        <end position="129"/>
    </location>
</feature>
<organism evidence="2 3">
    <name type="scientific">Lottia gigantea</name>
    <name type="common">Giant owl limpet</name>
    <dbReference type="NCBI Taxonomy" id="225164"/>
    <lineage>
        <taxon>Eukaryota</taxon>
        <taxon>Metazoa</taxon>
        <taxon>Spiralia</taxon>
        <taxon>Lophotrochozoa</taxon>
        <taxon>Mollusca</taxon>
        <taxon>Gastropoda</taxon>
        <taxon>Patellogastropoda</taxon>
        <taxon>Lottioidea</taxon>
        <taxon>Lottiidae</taxon>
        <taxon>Lottia</taxon>
    </lineage>
</organism>
<accession>V4AIP3</accession>
<evidence type="ECO:0000256" key="1">
    <source>
        <dbReference type="SAM" id="MobiDB-lite"/>
    </source>
</evidence>
<dbReference type="AlphaFoldDB" id="V4AIP3"/>
<reference evidence="2 3" key="1">
    <citation type="journal article" date="2013" name="Nature">
        <title>Insights into bilaterian evolution from three spiralian genomes.</title>
        <authorList>
            <person name="Simakov O."/>
            <person name="Marletaz F."/>
            <person name="Cho S.J."/>
            <person name="Edsinger-Gonzales E."/>
            <person name="Havlak P."/>
            <person name="Hellsten U."/>
            <person name="Kuo D.H."/>
            <person name="Larsson T."/>
            <person name="Lv J."/>
            <person name="Arendt D."/>
            <person name="Savage R."/>
            <person name="Osoegawa K."/>
            <person name="de Jong P."/>
            <person name="Grimwood J."/>
            <person name="Chapman J.A."/>
            <person name="Shapiro H."/>
            <person name="Aerts A."/>
            <person name="Otillar R.P."/>
            <person name="Terry A.Y."/>
            <person name="Boore J.L."/>
            <person name="Grigoriev I.V."/>
            <person name="Lindberg D.R."/>
            <person name="Seaver E.C."/>
            <person name="Weisblat D.A."/>
            <person name="Putnam N.H."/>
            <person name="Rokhsar D.S."/>
        </authorList>
    </citation>
    <scope>NUCLEOTIDE SEQUENCE [LARGE SCALE GENOMIC DNA]</scope>
</reference>
<protein>
    <submittedName>
        <fullName evidence="2">Uncharacterized protein</fullName>
    </submittedName>
</protein>
<evidence type="ECO:0000313" key="3">
    <source>
        <dbReference type="Proteomes" id="UP000030746"/>
    </source>
</evidence>
<gene>
    <name evidence="2" type="ORF">LOTGIDRAFT_156576</name>
</gene>
<dbReference type="GeneID" id="20237036"/>
<dbReference type="RefSeq" id="XP_009045456.1">
    <property type="nucleotide sequence ID" value="XM_009047208.1"/>
</dbReference>
<dbReference type="HOGENOM" id="CLU_1751785_0_0_1"/>
<feature type="compositionally biased region" description="Basic and acidic residues" evidence="1">
    <location>
        <begin position="92"/>
        <end position="107"/>
    </location>
</feature>
<proteinExistence type="predicted"/>
<keyword evidence="3" id="KW-1185">Reference proteome</keyword>
<dbReference type="Proteomes" id="UP000030746">
    <property type="component" value="Unassembled WGS sequence"/>
</dbReference>